<keyword evidence="1" id="KW-0812">Transmembrane</keyword>
<feature type="transmembrane region" description="Helical" evidence="1">
    <location>
        <begin position="41"/>
        <end position="60"/>
    </location>
</feature>
<sequence length="61" mass="7227">MALPLEGEYATLIFYVNGQKIVEENPDPEETLLKYLRRKPMLLLFLVSFLFVHSMVWQLLQ</sequence>
<proteinExistence type="predicted"/>
<keyword evidence="1" id="KW-0472">Membrane</keyword>
<reference evidence="2" key="1">
    <citation type="journal article" date="2023" name="Mol. Biol. Evol.">
        <title>Third-Generation Sequencing Reveals the Adaptive Role of the Epigenome in Three Deep-Sea Polychaetes.</title>
        <authorList>
            <person name="Perez M."/>
            <person name="Aroh O."/>
            <person name="Sun Y."/>
            <person name="Lan Y."/>
            <person name="Juniper S.K."/>
            <person name="Young C.R."/>
            <person name="Angers B."/>
            <person name="Qian P.Y."/>
        </authorList>
    </citation>
    <scope>NUCLEOTIDE SEQUENCE</scope>
    <source>
        <strain evidence="2">P08H-3</strain>
    </source>
</reference>
<dbReference type="Gene3D" id="3.10.20.30">
    <property type="match status" value="1"/>
</dbReference>
<dbReference type="Proteomes" id="UP001208570">
    <property type="component" value="Unassembled WGS sequence"/>
</dbReference>
<gene>
    <name evidence="2" type="ORF">LSH36_137g03002</name>
</gene>
<dbReference type="AlphaFoldDB" id="A0AAD9JX12"/>
<organism evidence="2 3">
    <name type="scientific">Paralvinella palmiformis</name>
    <dbReference type="NCBI Taxonomy" id="53620"/>
    <lineage>
        <taxon>Eukaryota</taxon>
        <taxon>Metazoa</taxon>
        <taxon>Spiralia</taxon>
        <taxon>Lophotrochozoa</taxon>
        <taxon>Annelida</taxon>
        <taxon>Polychaeta</taxon>
        <taxon>Sedentaria</taxon>
        <taxon>Canalipalpata</taxon>
        <taxon>Terebellida</taxon>
        <taxon>Terebelliformia</taxon>
        <taxon>Alvinellidae</taxon>
        <taxon>Paralvinella</taxon>
    </lineage>
</organism>
<protein>
    <submittedName>
        <fullName evidence="2">Uncharacterized protein</fullName>
    </submittedName>
</protein>
<name>A0AAD9JX12_9ANNE</name>
<keyword evidence="3" id="KW-1185">Reference proteome</keyword>
<accession>A0AAD9JX12</accession>
<evidence type="ECO:0000256" key="1">
    <source>
        <dbReference type="SAM" id="Phobius"/>
    </source>
</evidence>
<dbReference type="InterPro" id="IPR012675">
    <property type="entry name" value="Beta-grasp_dom_sf"/>
</dbReference>
<evidence type="ECO:0000313" key="2">
    <source>
        <dbReference type="EMBL" id="KAK2160250.1"/>
    </source>
</evidence>
<keyword evidence="1" id="KW-1133">Transmembrane helix</keyword>
<evidence type="ECO:0000313" key="3">
    <source>
        <dbReference type="Proteomes" id="UP001208570"/>
    </source>
</evidence>
<comment type="caution">
    <text evidence="2">The sequence shown here is derived from an EMBL/GenBank/DDBJ whole genome shotgun (WGS) entry which is preliminary data.</text>
</comment>
<dbReference type="EMBL" id="JAODUP010000137">
    <property type="protein sequence ID" value="KAK2160250.1"/>
    <property type="molecule type" value="Genomic_DNA"/>
</dbReference>